<dbReference type="RefSeq" id="WP_328983687.1">
    <property type="nucleotide sequence ID" value="NZ_CP121472.1"/>
</dbReference>
<dbReference type="Pfam" id="PF13640">
    <property type="entry name" value="2OG-FeII_Oxy_3"/>
    <property type="match status" value="1"/>
</dbReference>
<feature type="region of interest" description="Disordered" evidence="1">
    <location>
        <begin position="240"/>
        <end position="263"/>
    </location>
</feature>
<sequence length="794" mass="86819">MPNIQQQLAALLKRIDRPGDFYATGTLDMHPPRLRVEGVGTIALPLLPVQASLLVEVAEQAPYGRGSETLVDTEVRRTWQIDAARLTLEGQRWLDDLDALMPRIAEDLGVTGEVEAELYKLLIYDAGSFFVSHRDSEKCPGMFATLVMILPSEFSGGELIVKHQNREVRLDLRREDPAAIAYAAFYADCRHQVLPITDGCRLALIYNLFRRDGGPLPQAPDHDSARGALTQVLSQWSQVDGRGEGQGEWQGGDRIEGQDASQDQAKWPRKLVLPLEHAYTEAELGFRKLKGIDATLAAMLRDAAAASDCDLHLAMLKVRESGWAEYCGRSRWDDDFEIGEVDECVQELHNWRRPDDSASSMGALPFADHELCPPERRQDIIDAEAEFHEATGNEGVTFERQYQCAALVLWPRGARGAVLAQGGLDVSLPWLSELLAATNAAATADAGSPEPLAEARALAQAICADWPAQDHARHYASRKGQSAQFLMALHRLGDTRTMIDFIAQCIAAGGYGEQDNPPLVAFLGELPTEHASALLDALIKGNAQRDPSACARLLADLLARKPELAGEPAKPAAMTLLDALPTERPAPNYHGAPQKVTPELVTATLAALDSIDQSIGEAIDPTPAKPPAVHLAQEALKRFLYHLEVYDPDQILIPAALAVQTGKAPLAASAPMAEQLKEAMVARLRQRVAAPIEPPADWRRPAKLRCQCTHCQQLGRFLDSPTDASWRLKAVKKTREHVTAEIGKAQCDLDLKTETRGTPHTLVCTKNQASYAKALRQRAADSDNLHALLEPNGL</sequence>
<gene>
    <name evidence="3" type="ORF">Thiowin_02928</name>
</gene>
<protein>
    <recommendedName>
        <fullName evidence="2">Prolyl 4-hydroxylase alpha subunit Fe(2+) 2OG dioxygenase domain-containing protein</fullName>
    </recommendedName>
</protein>
<feature type="compositionally biased region" description="Basic and acidic residues" evidence="1">
    <location>
        <begin position="241"/>
        <end position="257"/>
    </location>
</feature>
<dbReference type="Gene3D" id="2.60.120.620">
    <property type="entry name" value="q2cbj1_9rhob like domain"/>
    <property type="match status" value="1"/>
</dbReference>
<evidence type="ECO:0000313" key="4">
    <source>
        <dbReference type="Proteomes" id="UP001432180"/>
    </source>
</evidence>
<dbReference type="InterPro" id="IPR044862">
    <property type="entry name" value="Pro_4_hyd_alph_FE2OG_OXY"/>
</dbReference>
<keyword evidence="4" id="KW-1185">Reference proteome</keyword>
<name>A0ABZ0SA28_9GAMM</name>
<organism evidence="3 4">
    <name type="scientific">Thiorhodovibrio winogradskyi</name>
    <dbReference type="NCBI Taxonomy" id="77007"/>
    <lineage>
        <taxon>Bacteria</taxon>
        <taxon>Pseudomonadati</taxon>
        <taxon>Pseudomonadota</taxon>
        <taxon>Gammaproteobacteria</taxon>
        <taxon>Chromatiales</taxon>
        <taxon>Chromatiaceae</taxon>
        <taxon>Thiorhodovibrio</taxon>
    </lineage>
</organism>
<evidence type="ECO:0000259" key="2">
    <source>
        <dbReference type="Pfam" id="PF13640"/>
    </source>
</evidence>
<reference evidence="3 4" key="1">
    <citation type="journal article" date="2023" name="Microorganisms">
        <title>Thiorhodovibrio frisius and Trv. litoralis spp. nov., Two Novel Members from a Clade of Fastidious Purple Sulfur Bacteria That Exhibit Unique Red-Shifted Light-Harvesting Capabilities.</title>
        <authorList>
            <person name="Methner A."/>
            <person name="Kuzyk S.B."/>
            <person name="Petersen J."/>
            <person name="Bauer S."/>
            <person name="Brinkmann H."/>
            <person name="Sichau K."/>
            <person name="Wanner G."/>
            <person name="Wolf J."/>
            <person name="Neumann-Schaal M."/>
            <person name="Henke P."/>
            <person name="Tank M."/>
            <person name="Sproer C."/>
            <person name="Bunk B."/>
            <person name="Overmann J."/>
        </authorList>
    </citation>
    <scope>NUCLEOTIDE SEQUENCE [LARGE SCALE GENOMIC DNA]</scope>
    <source>
        <strain evidence="3 4">DSM 6702</strain>
    </source>
</reference>
<dbReference type="PANTHER" id="PTHR33099:SF7">
    <property type="entry name" value="MYND-TYPE DOMAIN-CONTAINING PROTEIN"/>
    <property type="match status" value="1"/>
</dbReference>
<dbReference type="EMBL" id="CP121472">
    <property type="protein sequence ID" value="WPL17885.1"/>
    <property type="molecule type" value="Genomic_DNA"/>
</dbReference>
<proteinExistence type="predicted"/>
<feature type="domain" description="Prolyl 4-hydroxylase alpha subunit Fe(2+) 2OG dioxygenase" evidence="2">
    <location>
        <begin position="120"/>
        <end position="206"/>
    </location>
</feature>
<evidence type="ECO:0000313" key="3">
    <source>
        <dbReference type="EMBL" id="WPL17885.1"/>
    </source>
</evidence>
<accession>A0ABZ0SA28</accession>
<evidence type="ECO:0000256" key="1">
    <source>
        <dbReference type="SAM" id="MobiDB-lite"/>
    </source>
</evidence>
<dbReference type="Proteomes" id="UP001432180">
    <property type="component" value="Chromosome"/>
</dbReference>
<dbReference type="PANTHER" id="PTHR33099">
    <property type="entry name" value="FE2OG DIOXYGENASE DOMAIN-CONTAINING PROTEIN"/>
    <property type="match status" value="1"/>
</dbReference>